<dbReference type="Proteomes" id="UP000028701">
    <property type="component" value="Unassembled WGS sequence"/>
</dbReference>
<evidence type="ECO:0000313" key="2">
    <source>
        <dbReference type="EMBL" id="GAK73325.1"/>
    </source>
</evidence>
<dbReference type="AlphaFoldDB" id="A0A081D329"/>
<dbReference type="PANTHER" id="PTHR43664">
    <property type="entry name" value="MONOAMINE OXIDASE-RELATED"/>
    <property type="match status" value="1"/>
</dbReference>
<dbReference type="PANTHER" id="PTHR43664:SF1">
    <property type="entry name" value="BETA-METHYLMALYL-COA DEHYDRATASE"/>
    <property type="match status" value="1"/>
</dbReference>
<dbReference type="Pfam" id="PF01575">
    <property type="entry name" value="MaoC_dehydratas"/>
    <property type="match status" value="1"/>
</dbReference>
<reference evidence="2 3" key="1">
    <citation type="submission" date="2014-08" db="EMBL/GenBank/DDBJ databases">
        <title>Whole genome shotgun sequence of Rhizobium rubi NBRC 13261.</title>
        <authorList>
            <person name="Katano-Makiyama Y."/>
            <person name="Hosoyama A."/>
            <person name="Hashimoto M."/>
            <person name="Hosoyama Y."/>
            <person name="Noguchi M."/>
            <person name="Tsuchikane K."/>
            <person name="Uohara A."/>
            <person name="Ohji S."/>
            <person name="Ichikawa N."/>
            <person name="Kimura A."/>
            <person name="Yamazoe A."/>
            <person name="Fujita N."/>
        </authorList>
    </citation>
    <scope>NUCLEOTIDE SEQUENCE [LARGE SCALE GENOMIC DNA]</scope>
    <source>
        <strain evidence="2 3">NBRC 13261</strain>
    </source>
</reference>
<dbReference type="OrthoDB" id="9796589at2"/>
<gene>
    <name evidence="2" type="ORF">RRU01S_35_00340</name>
</gene>
<accession>A0A081D329</accession>
<dbReference type="Gene3D" id="3.10.129.10">
    <property type="entry name" value="Hotdog Thioesterase"/>
    <property type="match status" value="1"/>
</dbReference>
<dbReference type="RefSeq" id="WP_045232731.1">
    <property type="nucleotide sequence ID" value="NZ_BBJU01000035.1"/>
</dbReference>
<dbReference type="eggNOG" id="COG2030">
    <property type="taxonomic scope" value="Bacteria"/>
</dbReference>
<evidence type="ECO:0000313" key="3">
    <source>
        <dbReference type="Proteomes" id="UP000028701"/>
    </source>
</evidence>
<name>A0A081D329_9HYPH</name>
<comment type="caution">
    <text evidence="2">The sequence shown here is derived from an EMBL/GenBank/DDBJ whole genome shotgun (WGS) entry which is preliminary data.</text>
</comment>
<feature type="domain" description="MaoC-like" evidence="1">
    <location>
        <begin position="28"/>
        <end position="137"/>
    </location>
</feature>
<proteinExistence type="predicted"/>
<dbReference type="CDD" id="cd03451">
    <property type="entry name" value="FkbR2"/>
    <property type="match status" value="1"/>
</dbReference>
<dbReference type="InterPro" id="IPR052342">
    <property type="entry name" value="MCH/BMMD"/>
</dbReference>
<protein>
    <submittedName>
        <fullName evidence="2">Putative dehydratase</fullName>
    </submittedName>
</protein>
<dbReference type="InterPro" id="IPR029069">
    <property type="entry name" value="HotDog_dom_sf"/>
</dbReference>
<organism evidence="2 3">
    <name type="scientific">Agrobacterium rubi TR3 = NBRC 13261</name>
    <dbReference type="NCBI Taxonomy" id="1368415"/>
    <lineage>
        <taxon>Bacteria</taxon>
        <taxon>Pseudomonadati</taxon>
        <taxon>Pseudomonadota</taxon>
        <taxon>Alphaproteobacteria</taxon>
        <taxon>Hyphomicrobiales</taxon>
        <taxon>Rhizobiaceae</taxon>
        <taxon>Rhizobium/Agrobacterium group</taxon>
        <taxon>Agrobacterium</taxon>
    </lineage>
</organism>
<sequence>MRSINAFDRDEANRYVERQGLYYDEFNIGDVIVHRPSRTVTEADNTWMSLLCHNVHPLHIDSDYASRTEFGRPVVSSLVTLSIITGMTTRSTSAKAIANLGWDEVRLIRPVFVGDTIHAETTVKGKRKSGSRENCGIVSFSTVGKTADDMIFMSFVRHALIPARPGYTPEGNEVAAS</sequence>
<dbReference type="InterPro" id="IPR002539">
    <property type="entry name" value="MaoC-like_dom"/>
</dbReference>
<dbReference type="EMBL" id="BBJU01000035">
    <property type="protein sequence ID" value="GAK73325.1"/>
    <property type="molecule type" value="Genomic_DNA"/>
</dbReference>
<dbReference type="SUPFAM" id="SSF54637">
    <property type="entry name" value="Thioesterase/thiol ester dehydrase-isomerase"/>
    <property type="match status" value="1"/>
</dbReference>
<evidence type="ECO:0000259" key="1">
    <source>
        <dbReference type="Pfam" id="PF01575"/>
    </source>
</evidence>